<evidence type="ECO:0000256" key="3">
    <source>
        <dbReference type="ARBA" id="ARBA00022842"/>
    </source>
</evidence>
<evidence type="ECO:0000256" key="1">
    <source>
        <dbReference type="ARBA" id="ARBA00001946"/>
    </source>
</evidence>
<evidence type="ECO:0000313" key="5">
    <source>
        <dbReference type="Proteomes" id="UP000293638"/>
    </source>
</evidence>
<dbReference type="PANTHER" id="PTHR32308">
    <property type="entry name" value="LYASE BETA SUBUNIT, PUTATIVE (AFU_ORTHOLOGUE AFUA_4G13030)-RELATED"/>
    <property type="match status" value="1"/>
</dbReference>
<evidence type="ECO:0000256" key="2">
    <source>
        <dbReference type="ARBA" id="ARBA00022723"/>
    </source>
</evidence>
<keyword evidence="5" id="KW-1185">Reference proteome</keyword>
<dbReference type="InterPro" id="IPR040442">
    <property type="entry name" value="Pyrv_kinase-like_dom_sf"/>
</dbReference>
<gene>
    <name evidence="4" type="ORF">EV189_0924</name>
</gene>
<proteinExistence type="predicted"/>
<keyword evidence="4" id="KW-0456">Lyase</keyword>
<organism evidence="4 5">
    <name type="scientific">Motilibacter rhizosphaerae</name>
    <dbReference type="NCBI Taxonomy" id="598652"/>
    <lineage>
        <taxon>Bacteria</taxon>
        <taxon>Bacillati</taxon>
        <taxon>Actinomycetota</taxon>
        <taxon>Actinomycetes</taxon>
        <taxon>Motilibacterales</taxon>
        <taxon>Motilibacteraceae</taxon>
        <taxon>Motilibacter</taxon>
    </lineage>
</organism>
<reference evidence="4 5" key="1">
    <citation type="submission" date="2019-02" db="EMBL/GenBank/DDBJ databases">
        <title>Genomic Encyclopedia of Type Strains, Phase IV (KMG-IV): sequencing the most valuable type-strain genomes for metagenomic binning, comparative biology and taxonomic classification.</title>
        <authorList>
            <person name="Goeker M."/>
        </authorList>
    </citation>
    <scope>NUCLEOTIDE SEQUENCE [LARGE SCALE GENOMIC DNA]</scope>
    <source>
        <strain evidence="4 5">DSM 45622</strain>
    </source>
</reference>
<dbReference type="Proteomes" id="UP000293638">
    <property type="component" value="Unassembled WGS sequence"/>
</dbReference>
<comment type="caution">
    <text evidence="4">The sequence shown here is derived from an EMBL/GenBank/DDBJ whole genome shotgun (WGS) entry which is preliminary data.</text>
</comment>
<dbReference type="Gene3D" id="3.20.20.60">
    <property type="entry name" value="Phosphoenolpyruvate-binding domains"/>
    <property type="match status" value="1"/>
</dbReference>
<dbReference type="InterPro" id="IPR015813">
    <property type="entry name" value="Pyrv/PenolPyrv_kinase-like_dom"/>
</dbReference>
<dbReference type="Pfam" id="PF22484">
    <property type="entry name" value="DUF6986"/>
    <property type="match status" value="1"/>
</dbReference>
<accession>A0A4Q7NWV0</accession>
<dbReference type="PANTHER" id="PTHR32308:SF10">
    <property type="entry name" value="CITRATE LYASE SUBUNIT BETA"/>
    <property type="match status" value="1"/>
</dbReference>
<sequence>MRLPDLPEDAVPELTDLLAPVAQLDLAPAATPAHPLHTCYVPADRMRPGEHLRWGEEALALLDSCAPDEEALAAAVGRPLPPGTYARVRELLAVAPVQDLRVDLEDGYGVRPDDEEDAAVEAAVAALAEAPPPSFGLRVKSLEPATMHRALRTLEGWTAALAGAALPAGIVTLPKAQDPRQVEVAVAVLGELERRTGLRPALELQVETALGVVDRSGATTVAGLLAAGQGTVTGIHFGTYDFTASLGIAPQEQALDNPVADAAKDLLQLVAATHGVPVSDGSTNLLPVGDAGQVRGVWAEHTRLVERGLRRGLWQGWDMHPGHLVSRWTACTAFFLARLPEVRERLAGGRAGVADEPATVRMLEAFDRRARSLGL</sequence>
<dbReference type="SUPFAM" id="SSF51621">
    <property type="entry name" value="Phosphoenolpyruvate/pyruvate domain"/>
    <property type="match status" value="1"/>
</dbReference>
<keyword evidence="2" id="KW-0479">Metal-binding</keyword>
<name>A0A4Q7NWV0_9ACTN</name>
<evidence type="ECO:0000313" key="4">
    <source>
        <dbReference type="EMBL" id="RZS91677.1"/>
    </source>
</evidence>
<comment type="cofactor">
    <cofactor evidence="1">
        <name>Mg(2+)</name>
        <dbReference type="ChEBI" id="CHEBI:18420"/>
    </cofactor>
</comment>
<dbReference type="GO" id="GO:0006107">
    <property type="term" value="P:oxaloacetate metabolic process"/>
    <property type="evidence" value="ECO:0007669"/>
    <property type="project" value="TreeGrafter"/>
</dbReference>
<dbReference type="AlphaFoldDB" id="A0A4Q7NWV0"/>
<dbReference type="InterPro" id="IPR054255">
    <property type="entry name" value="DUF6986"/>
</dbReference>
<dbReference type="EMBL" id="SGXD01000001">
    <property type="protein sequence ID" value="RZS91677.1"/>
    <property type="molecule type" value="Genomic_DNA"/>
</dbReference>
<dbReference type="GO" id="GO:0000287">
    <property type="term" value="F:magnesium ion binding"/>
    <property type="evidence" value="ECO:0007669"/>
    <property type="project" value="TreeGrafter"/>
</dbReference>
<keyword evidence="3" id="KW-0460">Magnesium</keyword>
<dbReference type="GO" id="GO:0016829">
    <property type="term" value="F:lyase activity"/>
    <property type="evidence" value="ECO:0007669"/>
    <property type="project" value="UniProtKB-KW"/>
</dbReference>
<dbReference type="OrthoDB" id="9808769at2"/>
<protein>
    <submittedName>
        <fullName evidence="4">HpcH/HpaI aldolase/citrate lyase family protein</fullName>
    </submittedName>
</protein>